<feature type="binding site" evidence="2">
    <location>
        <begin position="225"/>
        <end position="228"/>
    </location>
    <ligand>
        <name>dihydroxyacetone phosphate</name>
        <dbReference type="ChEBI" id="CHEBI:57642"/>
    </ligand>
</feature>
<feature type="binding site" evidence="3">
    <location>
        <position position="175"/>
    </location>
    <ligand>
        <name>Zn(2+)</name>
        <dbReference type="ChEBI" id="CHEBI:29105"/>
        <label>1</label>
        <note>catalytic</note>
    </ligand>
</feature>
<protein>
    <submittedName>
        <fullName evidence="4">Fructose-1,6-bisphosphate aldolase</fullName>
    </submittedName>
</protein>
<name>A0A212K8I8_9FIRM</name>
<accession>A0A212K8I8</accession>
<comment type="cofactor">
    <cofactor evidence="3">
        <name>Zn(2+)</name>
        <dbReference type="ChEBI" id="CHEBI:29105"/>
    </cofactor>
    <text evidence="3">Binds 2 Zn(2+) ions per subunit. One is catalytic and the other provides a structural contribution.</text>
</comment>
<evidence type="ECO:0000256" key="1">
    <source>
        <dbReference type="PIRSR" id="PIRSR001359-1"/>
    </source>
</evidence>
<evidence type="ECO:0000256" key="3">
    <source>
        <dbReference type="PIRSR" id="PIRSR001359-3"/>
    </source>
</evidence>
<dbReference type="EMBL" id="FLUN01000001">
    <property type="protein sequence ID" value="SBW07825.1"/>
    <property type="molecule type" value="Genomic_DNA"/>
</dbReference>
<feature type="binding site" evidence="2">
    <location>
        <position position="176"/>
    </location>
    <ligand>
        <name>dihydroxyacetone phosphate</name>
        <dbReference type="ChEBI" id="CHEBI:57642"/>
    </ligand>
</feature>
<proteinExistence type="predicted"/>
<dbReference type="Pfam" id="PF01116">
    <property type="entry name" value="F_bP_aldolase"/>
    <property type="match status" value="1"/>
</dbReference>
<dbReference type="GO" id="GO:0005975">
    <property type="term" value="P:carbohydrate metabolic process"/>
    <property type="evidence" value="ECO:0007669"/>
    <property type="project" value="InterPro"/>
</dbReference>
<organism evidence="4">
    <name type="scientific">uncultured Eubacteriales bacterium</name>
    <dbReference type="NCBI Taxonomy" id="172733"/>
    <lineage>
        <taxon>Bacteria</taxon>
        <taxon>Bacillati</taxon>
        <taxon>Bacillota</taxon>
        <taxon>Clostridia</taxon>
        <taxon>Eubacteriales</taxon>
        <taxon>environmental samples</taxon>
    </lineage>
</organism>
<keyword evidence="3" id="KW-0862">Zinc</keyword>
<feature type="active site" description="Proton donor" evidence="1">
    <location>
        <position position="79"/>
    </location>
</feature>
<reference evidence="4" key="1">
    <citation type="submission" date="2016-04" db="EMBL/GenBank/DDBJ databases">
        <authorList>
            <person name="Evans L.H."/>
            <person name="Alamgir A."/>
            <person name="Owens N."/>
            <person name="Weber N.D."/>
            <person name="Virtaneva K."/>
            <person name="Barbian K."/>
            <person name="Babar A."/>
            <person name="Rosenke K."/>
        </authorList>
    </citation>
    <scope>NUCLEOTIDE SEQUENCE</scope>
    <source>
        <strain evidence="4">86</strain>
    </source>
</reference>
<feature type="binding site" evidence="3">
    <location>
        <position position="101"/>
    </location>
    <ligand>
        <name>Zn(2+)</name>
        <dbReference type="ChEBI" id="CHEBI:29105"/>
        <label>2</label>
    </ligand>
</feature>
<dbReference type="InterPro" id="IPR050246">
    <property type="entry name" value="Class_II_FBP_aldolase"/>
</dbReference>
<dbReference type="CDD" id="cd00947">
    <property type="entry name" value="TBP_aldolase_IIB"/>
    <property type="match status" value="1"/>
</dbReference>
<feature type="binding site" evidence="3">
    <location>
        <position position="203"/>
    </location>
    <ligand>
        <name>Zn(2+)</name>
        <dbReference type="ChEBI" id="CHEBI:29105"/>
        <label>1</label>
        <note>catalytic</note>
    </ligand>
</feature>
<feature type="binding site" evidence="3">
    <location>
        <position position="80"/>
    </location>
    <ligand>
        <name>Zn(2+)</name>
        <dbReference type="ChEBI" id="CHEBI:29105"/>
        <label>1</label>
        <note>catalytic</note>
    </ligand>
</feature>
<evidence type="ECO:0000313" key="4">
    <source>
        <dbReference type="EMBL" id="SBW07825.1"/>
    </source>
</evidence>
<feature type="binding site" evidence="3">
    <location>
        <position position="131"/>
    </location>
    <ligand>
        <name>Zn(2+)</name>
        <dbReference type="ChEBI" id="CHEBI:29105"/>
        <label>2</label>
    </ligand>
</feature>
<dbReference type="AlphaFoldDB" id="A0A212K8I8"/>
<dbReference type="PANTHER" id="PTHR30304">
    <property type="entry name" value="D-TAGATOSE-1,6-BISPHOSPHATE ALDOLASE"/>
    <property type="match status" value="1"/>
</dbReference>
<dbReference type="GO" id="GO:0008270">
    <property type="term" value="F:zinc ion binding"/>
    <property type="evidence" value="ECO:0007669"/>
    <property type="project" value="InterPro"/>
</dbReference>
<dbReference type="GO" id="GO:0016832">
    <property type="term" value="F:aldehyde-lyase activity"/>
    <property type="evidence" value="ECO:0007669"/>
    <property type="project" value="InterPro"/>
</dbReference>
<feature type="binding site" evidence="2">
    <location>
        <begin position="204"/>
        <end position="206"/>
    </location>
    <ligand>
        <name>dihydroxyacetone phosphate</name>
        <dbReference type="ChEBI" id="CHEBI:57642"/>
    </ligand>
</feature>
<evidence type="ECO:0000256" key="2">
    <source>
        <dbReference type="PIRSR" id="PIRSR001359-2"/>
    </source>
</evidence>
<dbReference type="InterPro" id="IPR000771">
    <property type="entry name" value="FBA_II"/>
</dbReference>
<dbReference type="PANTHER" id="PTHR30304:SF0">
    <property type="entry name" value="D-TAGATOSE-1,6-BISPHOSPHATE ALDOLASE SUBUNIT GATY-RELATED"/>
    <property type="match status" value="1"/>
</dbReference>
<dbReference type="InterPro" id="IPR013785">
    <property type="entry name" value="Aldolase_TIM"/>
</dbReference>
<dbReference type="PIRSF" id="PIRSF001359">
    <property type="entry name" value="F_bP_aldolase_II"/>
    <property type="match status" value="1"/>
</dbReference>
<gene>
    <name evidence="4" type="ORF">KL86CLO1_12351</name>
</gene>
<dbReference type="SUPFAM" id="SSF51569">
    <property type="entry name" value="Aldolase"/>
    <property type="match status" value="1"/>
</dbReference>
<sequence length="276" mass="29796">MLVNMIDILRKSREGKYGVVSPNICNEDSARAAIEVAEANRAPVILDLIFNMSPDTPLLAKMVREMAERATVPVVLNLDHGATFEHAMIAIRAGFSSIMVDRSSLPYEENVAEVSQLVKIAHALGVSVEAELGHVGSGENYGADRNAGLTDPRQAKVYVEQTGVDALAIAIGTAHGKYVGTPHLDFDLLHEIYNEVEVPLVLHGGSGSGDENLARATREGITKVNIGTDLFQAGIDNLIAHHGELKRAHLGYSLMAEGYKAKLTHYMKLFNQCGKA</sequence>
<dbReference type="PROSITE" id="PS00806">
    <property type="entry name" value="ALDOLASE_CLASS_II_2"/>
    <property type="match status" value="1"/>
</dbReference>
<keyword evidence="3" id="KW-0479">Metal-binding</keyword>
<dbReference type="Gene3D" id="3.20.20.70">
    <property type="entry name" value="Aldolase class I"/>
    <property type="match status" value="1"/>
</dbReference>